<dbReference type="CDD" id="cd04301">
    <property type="entry name" value="NAT_SF"/>
    <property type="match status" value="1"/>
</dbReference>
<keyword evidence="2" id="KW-0808">Transferase</keyword>
<evidence type="ECO:0000256" key="2">
    <source>
        <dbReference type="ARBA" id="ARBA00022679"/>
    </source>
</evidence>
<dbReference type="PANTHER" id="PTHR10545">
    <property type="entry name" value="DIAMINE N-ACETYLTRANSFERASE"/>
    <property type="match status" value="1"/>
</dbReference>
<dbReference type="GeneID" id="62201182"/>
<feature type="domain" description="N-acetyltransferase" evidence="4">
    <location>
        <begin position="448"/>
        <end position="614"/>
    </location>
</feature>
<dbReference type="InterPro" id="IPR051016">
    <property type="entry name" value="Diverse_Substrate_AcTransf"/>
</dbReference>
<dbReference type="PANTHER" id="PTHR10545:SF29">
    <property type="entry name" value="GH14572P-RELATED"/>
    <property type="match status" value="1"/>
</dbReference>
<dbReference type="CDD" id="cd20273">
    <property type="entry name" value="Complex1_LYR_unchar"/>
    <property type="match status" value="1"/>
</dbReference>
<evidence type="ECO:0000259" key="4">
    <source>
        <dbReference type="PROSITE" id="PS51186"/>
    </source>
</evidence>
<dbReference type="GO" id="GO:0008080">
    <property type="term" value="F:N-acetyltransferase activity"/>
    <property type="evidence" value="ECO:0007669"/>
    <property type="project" value="TreeGrafter"/>
</dbReference>
<dbReference type="Pfam" id="PF00583">
    <property type="entry name" value="Acetyltransf_1"/>
    <property type="match status" value="1"/>
</dbReference>
<dbReference type="Gene3D" id="3.40.630.30">
    <property type="match status" value="1"/>
</dbReference>
<comment type="caution">
    <text evidence="5">The sequence shown here is derived from an EMBL/GenBank/DDBJ whole genome shotgun (WGS) entry which is preliminary data.</text>
</comment>
<sequence length="615" mass="70175">MPVQPVHLLRALLREASYLPDATARTYFRRYIVHRYKAYQPTQNATAALHVHAVDKYRHRSFKRRQTAIINERTRPLLRRGLKSLNFLRRANQGEIPCLQKVLFFAYGRMGRRKYALLENILKPDRIMDGGAIAASNEAGPAPLQKLYCSNKRYLQYFDAPKAATKTHHTIKISSRYSRLRAVLRTQHEKAISMNRGLKSSALKTPINNSWERPMPIKRACNNVRRWYAETMTRMLPPLPTEEWDNIYAMMVGDRKIGLVKRRGRGTALNADPVTEDELFASTVEKGIALDKPSKADKPAGIQRPHAITTRFMQRMYTKLLMLCCKLEWDDDQKRWKAIWGEAMKTIKPSLYNTPTDEMLFAGVDATGRIPRAPKKHALAKSLHVQPRNSEGEYMRFPFFAEQLPEDNPIRKELDEWKRKRAAAAARAKKQKAELGNITTTKMASSNATVRHASREDVPTILALIQELALYEKASDKVDSTEEILTRTLAHHDPSTSTFSEGFARTLLLTDPDGTVAGMALYFYNYSTWTGVPGIYLEDLFVKENYRKKGYGKRLLKELAGEVLKVGGKRLEWSCLTWNEPSLQFYQSEAVGAQTKDAWVGLRVEGDALGKLARS</sequence>
<protein>
    <recommendedName>
        <fullName evidence="4">N-acetyltransferase domain-containing protein</fullName>
    </recommendedName>
</protein>
<dbReference type="RefSeq" id="XP_038789282.1">
    <property type="nucleotide sequence ID" value="XM_038928004.1"/>
</dbReference>
<dbReference type="AlphaFoldDB" id="A0A8H7EKL5"/>
<dbReference type="Proteomes" id="UP000596902">
    <property type="component" value="Unassembled WGS sequence"/>
</dbReference>
<gene>
    <name evidence="5" type="ORF">GT037_002957</name>
</gene>
<dbReference type="PROSITE" id="PS51186">
    <property type="entry name" value="GNAT"/>
    <property type="match status" value="1"/>
</dbReference>
<evidence type="ECO:0000313" key="5">
    <source>
        <dbReference type="EMBL" id="KAF7679209.1"/>
    </source>
</evidence>
<dbReference type="Pfam" id="PF20263">
    <property type="entry name" value="LYRM2-like"/>
    <property type="match status" value="1"/>
</dbReference>
<reference evidence="5" key="1">
    <citation type="submission" date="2020-01" db="EMBL/GenBank/DDBJ databases">
        <authorList>
            <person name="Feng Z.H.Z."/>
        </authorList>
    </citation>
    <scope>NUCLEOTIDE SEQUENCE</scope>
    <source>
        <strain evidence="5">CBS107.38</strain>
    </source>
</reference>
<proteinExistence type="inferred from homology"/>
<dbReference type="FunFam" id="3.40.630.30:FF:000064">
    <property type="entry name" value="GNAT family acetyltransferase"/>
    <property type="match status" value="1"/>
</dbReference>
<organism evidence="5 6">
    <name type="scientific">Alternaria burnsii</name>
    <dbReference type="NCBI Taxonomy" id="1187904"/>
    <lineage>
        <taxon>Eukaryota</taxon>
        <taxon>Fungi</taxon>
        <taxon>Dikarya</taxon>
        <taxon>Ascomycota</taxon>
        <taxon>Pezizomycotina</taxon>
        <taxon>Dothideomycetes</taxon>
        <taxon>Pleosporomycetidae</taxon>
        <taxon>Pleosporales</taxon>
        <taxon>Pleosporineae</taxon>
        <taxon>Pleosporaceae</taxon>
        <taxon>Alternaria</taxon>
        <taxon>Alternaria sect. Alternaria</taxon>
    </lineage>
</organism>
<dbReference type="InterPro" id="IPR016181">
    <property type="entry name" value="Acyl_CoA_acyltransferase"/>
</dbReference>
<comment type="similarity">
    <text evidence="1">Belongs to the acetyltransferase family.</text>
</comment>
<dbReference type="EMBL" id="JAAABM010000003">
    <property type="protein sequence ID" value="KAF7679209.1"/>
    <property type="molecule type" value="Genomic_DNA"/>
</dbReference>
<keyword evidence="3" id="KW-0012">Acyltransferase</keyword>
<dbReference type="SUPFAM" id="SSF55729">
    <property type="entry name" value="Acyl-CoA N-acyltransferases (Nat)"/>
    <property type="match status" value="1"/>
</dbReference>
<evidence type="ECO:0000256" key="1">
    <source>
        <dbReference type="ARBA" id="ARBA00008694"/>
    </source>
</evidence>
<accession>A0A8H7EKL5</accession>
<reference evidence="5" key="2">
    <citation type="submission" date="2020-08" db="EMBL/GenBank/DDBJ databases">
        <title>Draft Genome Sequence of Cumin Blight Pathogen Alternaria burnsii.</title>
        <authorList>
            <person name="Feng Z."/>
        </authorList>
    </citation>
    <scope>NUCLEOTIDE SEQUENCE</scope>
    <source>
        <strain evidence="5">CBS107.38</strain>
    </source>
</reference>
<dbReference type="InterPro" id="IPR046896">
    <property type="entry name" value="Cup1-like_N"/>
</dbReference>
<keyword evidence="6" id="KW-1185">Reference proteome</keyword>
<evidence type="ECO:0000313" key="6">
    <source>
        <dbReference type="Proteomes" id="UP000596902"/>
    </source>
</evidence>
<evidence type="ECO:0000256" key="3">
    <source>
        <dbReference type="ARBA" id="ARBA00023315"/>
    </source>
</evidence>
<name>A0A8H7EKL5_9PLEO</name>
<dbReference type="InterPro" id="IPR000182">
    <property type="entry name" value="GNAT_dom"/>
</dbReference>